<protein>
    <submittedName>
        <fullName evidence="3">DUF2147 domain-containing protein</fullName>
    </submittedName>
</protein>
<name>A0ABN0ZYT8_9SPHN</name>
<evidence type="ECO:0000313" key="4">
    <source>
        <dbReference type="Proteomes" id="UP001500713"/>
    </source>
</evidence>
<comment type="caution">
    <text evidence="3">The sequence shown here is derived from an EMBL/GenBank/DDBJ whole genome shotgun (WGS) entry which is preliminary data.</text>
</comment>
<keyword evidence="4" id="KW-1185">Reference proteome</keyword>
<dbReference type="PANTHER" id="PTHR36919:SF2">
    <property type="entry name" value="BLL6627 PROTEIN"/>
    <property type="match status" value="1"/>
</dbReference>
<dbReference type="InterPro" id="IPR019223">
    <property type="entry name" value="DUF2147"/>
</dbReference>
<dbReference type="Pfam" id="PF09917">
    <property type="entry name" value="DUF2147"/>
    <property type="match status" value="1"/>
</dbReference>
<accession>A0ABN0ZYT8</accession>
<feature type="signal peptide" evidence="1">
    <location>
        <begin position="1"/>
        <end position="24"/>
    </location>
</feature>
<proteinExistence type="predicted"/>
<evidence type="ECO:0000313" key="3">
    <source>
        <dbReference type="EMBL" id="GAA0463432.1"/>
    </source>
</evidence>
<feature type="domain" description="DUF2147" evidence="2">
    <location>
        <begin position="30"/>
        <end position="140"/>
    </location>
</feature>
<dbReference type="RefSeq" id="WP_343757386.1">
    <property type="nucleotide sequence ID" value="NZ_BAAAEM010000001.1"/>
</dbReference>
<dbReference type="PANTHER" id="PTHR36919">
    <property type="entry name" value="BLR1215 PROTEIN"/>
    <property type="match status" value="1"/>
</dbReference>
<dbReference type="Proteomes" id="UP001500713">
    <property type="component" value="Unassembled WGS sequence"/>
</dbReference>
<dbReference type="EMBL" id="BAAAEM010000001">
    <property type="protein sequence ID" value="GAA0463432.1"/>
    <property type="molecule type" value="Genomic_DNA"/>
</dbReference>
<evidence type="ECO:0000256" key="1">
    <source>
        <dbReference type="SAM" id="SignalP"/>
    </source>
</evidence>
<reference evidence="3 4" key="1">
    <citation type="journal article" date="2019" name="Int. J. Syst. Evol. Microbiol.">
        <title>The Global Catalogue of Microorganisms (GCM) 10K type strain sequencing project: providing services to taxonomists for standard genome sequencing and annotation.</title>
        <authorList>
            <consortium name="The Broad Institute Genomics Platform"/>
            <consortium name="The Broad Institute Genome Sequencing Center for Infectious Disease"/>
            <person name="Wu L."/>
            <person name="Ma J."/>
        </authorList>
    </citation>
    <scope>NUCLEOTIDE SEQUENCE [LARGE SCALE GENOMIC DNA]</scope>
    <source>
        <strain evidence="3 4">JCM 14162</strain>
    </source>
</reference>
<sequence length="142" mass="15559">MKQSQIAKTIMLIGGLLMTTPALASGSINGNWVTQDGDAIVKIGKCGNTVCGRLHKYLVTPPNGVNQKDINNPDKKLRNRKLLGIAVLSGFKPDGKVWRGRIYDPKTGKSYRSEVSLRSPSKLKVKGCIAFFCQGQNWTRAK</sequence>
<keyword evidence="1" id="KW-0732">Signal</keyword>
<dbReference type="Gene3D" id="2.40.128.520">
    <property type="match status" value="1"/>
</dbReference>
<evidence type="ECO:0000259" key="2">
    <source>
        <dbReference type="Pfam" id="PF09917"/>
    </source>
</evidence>
<organism evidence="3 4">
    <name type="scientific">Parasphingorhabdus litoris</name>
    <dbReference type="NCBI Taxonomy" id="394733"/>
    <lineage>
        <taxon>Bacteria</taxon>
        <taxon>Pseudomonadati</taxon>
        <taxon>Pseudomonadota</taxon>
        <taxon>Alphaproteobacteria</taxon>
        <taxon>Sphingomonadales</taxon>
        <taxon>Sphingomonadaceae</taxon>
        <taxon>Parasphingorhabdus</taxon>
    </lineage>
</organism>
<feature type="chain" id="PRO_5046689426" evidence="1">
    <location>
        <begin position="25"/>
        <end position="142"/>
    </location>
</feature>
<gene>
    <name evidence="3" type="ORF">GCM10009096_00010</name>
</gene>